<accession>A0A428S5C3</accession>
<evidence type="ECO:0000256" key="1">
    <source>
        <dbReference type="SAM" id="MobiDB-lite"/>
    </source>
</evidence>
<dbReference type="Proteomes" id="UP000287144">
    <property type="component" value="Unassembled WGS sequence"/>
</dbReference>
<feature type="region of interest" description="Disordered" evidence="1">
    <location>
        <begin position="64"/>
        <end position="129"/>
    </location>
</feature>
<evidence type="ECO:0000313" key="3">
    <source>
        <dbReference type="Proteomes" id="UP000287144"/>
    </source>
</evidence>
<gene>
    <name evidence="2" type="ORF">CEP52_016259</name>
</gene>
<comment type="caution">
    <text evidence="2">The sequence shown here is derived from an EMBL/GenBank/DDBJ whole genome shotgun (WGS) entry which is preliminary data.</text>
</comment>
<proteinExistence type="predicted"/>
<sequence>MGQCFPFNHIEVARHPAALDAGGYMFRGVGSSSDPCTIESDEVGATKLLPKETEKWYELSVTNLSANYDGPSGGQRDPDIDGETDTDAATATAIGTDTDSYTSVEGDINDGPDGDLEDDSDSNENLPQPLLETLYGSSSDHEREELMQAIRVDQLVTKAPIDPRRDLKGLCWPGIQRYTRELAEGIGKQLALEVAGLLLEKLKTRSQKSCKAAQPRRLPTPSA</sequence>
<keyword evidence="3" id="KW-1185">Reference proteome</keyword>
<evidence type="ECO:0000313" key="2">
    <source>
        <dbReference type="EMBL" id="RSL85069.1"/>
    </source>
</evidence>
<organism evidence="2 3">
    <name type="scientific">Fusarium oligoseptatum</name>
    <dbReference type="NCBI Taxonomy" id="2604345"/>
    <lineage>
        <taxon>Eukaryota</taxon>
        <taxon>Fungi</taxon>
        <taxon>Dikarya</taxon>
        <taxon>Ascomycota</taxon>
        <taxon>Pezizomycotina</taxon>
        <taxon>Sordariomycetes</taxon>
        <taxon>Hypocreomycetidae</taxon>
        <taxon>Hypocreales</taxon>
        <taxon>Nectriaceae</taxon>
        <taxon>Fusarium</taxon>
        <taxon>Fusarium solani species complex</taxon>
    </lineage>
</organism>
<protein>
    <submittedName>
        <fullName evidence="2">Uncharacterized protein</fullName>
    </submittedName>
</protein>
<dbReference type="EMBL" id="NKCK01000331">
    <property type="protein sequence ID" value="RSL85069.1"/>
    <property type="molecule type" value="Genomic_DNA"/>
</dbReference>
<feature type="compositionally biased region" description="Low complexity" evidence="1">
    <location>
        <begin position="87"/>
        <end position="99"/>
    </location>
</feature>
<name>A0A428S5C3_9HYPO</name>
<feature type="compositionally biased region" description="Acidic residues" evidence="1">
    <location>
        <begin position="107"/>
        <end position="122"/>
    </location>
</feature>
<dbReference type="AlphaFoldDB" id="A0A428S5C3"/>
<reference evidence="2 3" key="1">
    <citation type="submission" date="2017-06" db="EMBL/GenBank/DDBJ databases">
        <title>Comparative genomic analysis of Ambrosia Fusariam Clade fungi.</title>
        <authorList>
            <person name="Stajich J.E."/>
            <person name="Carrillo J."/>
            <person name="Kijimoto T."/>
            <person name="Eskalen A."/>
            <person name="O'Donnell K."/>
            <person name="Kasson M."/>
        </authorList>
    </citation>
    <scope>NUCLEOTIDE SEQUENCE [LARGE SCALE GENOMIC DNA]</scope>
    <source>
        <strain evidence="2 3">NRRL62579</strain>
    </source>
</reference>